<proteinExistence type="predicted"/>
<dbReference type="EMBL" id="LATX01002199">
    <property type="protein sequence ID" value="KTB32906.1"/>
    <property type="molecule type" value="Genomic_DNA"/>
</dbReference>
<protein>
    <recommendedName>
        <fullName evidence="3">Cytochrome p450</fullName>
    </recommendedName>
</protein>
<evidence type="ECO:0000313" key="2">
    <source>
        <dbReference type="Proteomes" id="UP000054988"/>
    </source>
</evidence>
<gene>
    <name evidence="1" type="ORF">WG66_14490</name>
</gene>
<dbReference type="SUPFAM" id="SSF48264">
    <property type="entry name" value="Cytochrome P450"/>
    <property type="match status" value="1"/>
</dbReference>
<dbReference type="GO" id="GO:0020037">
    <property type="term" value="F:heme binding"/>
    <property type="evidence" value="ECO:0007669"/>
    <property type="project" value="InterPro"/>
</dbReference>
<dbReference type="AlphaFoldDB" id="A0A0W0F9A9"/>
<name>A0A0W0F9A9_MONRR</name>
<comment type="caution">
    <text evidence="1">The sequence shown here is derived from an EMBL/GenBank/DDBJ whole genome shotgun (WGS) entry which is preliminary data.</text>
</comment>
<evidence type="ECO:0000313" key="1">
    <source>
        <dbReference type="EMBL" id="KTB32906.1"/>
    </source>
</evidence>
<dbReference type="Gene3D" id="1.10.630.10">
    <property type="entry name" value="Cytochrome P450"/>
    <property type="match status" value="1"/>
</dbReference>
<dbReference type="GO" id="GO:0005506">
    <property type="term" value="F:iron ion binding"/>
    <property type="evidence" value="ECO:0007669"/>
    <property type="project" value="InterPro"/>
</dbReference>
<accession>A0A0W0F9A9</accession>
<evidence type="ECO:0008006" key="3">
    <source>
        <dbReference type="Google" id="ProtNLM"/>
    </source>
</evidence>
<dbReference type="InterPro" id="IPR036396">
    <property type="entry name" value="Cyt_P450_sf"/>
</dbReference>
<sequence length="329" mass="37574">MEINSATSCIDPVDAGVHGLVLVTDPKFNIGPSRLLPESDSAFGGTWKARPPTARTDSCWCVVPAARLPAGSTRKVFARQPPWHLHSFPQHEVISNITPPIPGILMGHNHLFVNKFRLYKRCGWDLVPRFSFLHVASSIVVTETVALKEIFGSRSCFPKHLEKYEGINFSGRNLIVSEGDEWKRHRRIVALVFYERNSRPVWDEAVWVMSDLFKDVWRGQKVIKFDHGLEITLPIAFVLRFRPRISWTDIEPLASGHDLTFKEALHEVTTGMITKLVASNWWSKFSSFRRIRLGCDGLEEMINERRNSETKAERFDLFSGLVDMNDDTD</sequence>
<dbReference type="eggNOG" id="KOG0157">
    <property type="taxonomic scope" value="Eukaryota"/>
</dbReference>
<dbReference type="GO" id="GO:0004497">
    <property type="term" value="F:monooxygenase activity"/>
    <property type="evidence" value="ECO:0007669"/>
    <property type="project" value="InterPro"/>
</dbReference>
<organism evidence="1 2">
    <name type="scientific">Moniliophthora roreri</name>
    <name type="common">Frosty pod rot fungus</name>
    <name type="synonym">Monilia roreri</name>
    <dbReference type="NCBI Taxonomy" id="221103"/>
    <lineage>
        <taxon>Eukaryota</taxon>
        <taxon>Fungi</taxon>
        <taxon>Dikarya</taxon>
        <taxon>Basidiomycota</taxon>
        <taxon>Agaricomycotina</taxon>
        <taxon>Agaricomycetes</taxon>
        <taxon>Agaricomycetidae</taxon>
        <taxon>Agaricales</taxon>
        <taxon>Marasmiineae</taxon>
        <taxon>Marasmiaceae</taxon>
        <taxon>Moniliophthora</taxon>
    </lineage>
</organism>
<reference evidence="1 2" key="1">
    <citation type="submission" date="2015-12" db="EMBL/GenBank/DDBJ databases">
        <title>Draft genome sequence of Moniliophthora roreri, the causal agent of frosty pod rot of cacao.</title>
        <authorList>
            <person name="Aime M.C."/>
            <person name="Diaz-Valderrama J.R."/>
            <person name="Kijpornyongpan T."/>
            <person name="Phillips-Mora W."/>
        </authorList>
    </citation>
    <scope>NUCLEOTIDE SEQUENCE [LARGE SCALE GENOMIC DNA]</scope>
    <source>
        <strain evidence="1 2">MCA 2952</strain>
    </source>
</reference>
<dbReference type="Proteomes" id="UP000054988">
    <property type="component" value="Unassembled WGS sequence"/>
</dbReference>
<dbReference type="GO" id="GO:0016705">
    <property type="term" value="F:oxidoreductase activity, acting on paired donors, with incorporation or reduction of molecular oxygen"/>
    <property type="evidence" value="ECO:0007669"/>
    <property type="project" value="InterPro"/>
</dbReference>